<name>A0A1U9X1V3_CNAME</name>
<evidence type="ECO:0000256" key="5">
    <source>
        <dbReference type="ARBA" id="ARBA00023180"/>
    </source>
</evidence>
<dbReference type="EC" id="3.1.1.-" evidence="6"/>
<dbReference type="Pfam" id="PF00135">
    <property type="entry name" value="COesterase"/>
    <property type="match status" value="1"/>
</dbReference>
<evidence type="ECO:0000256" key="3">
    <source>
        <dbReference type="ARBA" id="ARBA00022801"/>
    </source>
</evidence>
<dbReference type="InterPro" id="IPR019826">
    <property type="entry name" value="Carboxylesterase_B_AS"/>
</dbReference>
<evidence type="ECO:0000259" key="7">
    <source>
        <dbReference type="Pfam" id="PF00135"/>
    </source>
</evidence>
<evidence type="ECO:0000256" key="2">
    <source>
        <dbReference type="ARBA" id="ARBA00022487"/>
    </source>
</evidence>
<comment type="similarity">
    <text evidence="1 6">Belongs to the type-B carboxylesterase/lipase family.</text>
</comment>
<accession>A0A1U9X1V3</accession>
<dbReference type="InterPro" id="IPR002018">
    <property type="entry name" value="CarbesteraseB"/>
</dbReference>
<feature type="chain" id="PRO_5011822641" description="Carboxylic ester hydrolase" evidence="6">
    <location>
        <begin position="20"/>
        <end position="542"/>
    </location>
</feature>
<keyword evidence="4" id="KW-1015">Disulfide bond</keyword>
<proteinExistence type="evidence at transcript level"/>
<sequence length="542" mass="60728">MKRLGYVILLFGLFYGVEGRARVDPLVDTKVGRIKGLVATDGDYSMFLGIPYATVDPLNPFGASIPHPVFENTFNAFDDSGACPQREEFNNTIIGSLDCLHLNIYVPRTASSSNQVPVLVYIHGGGFTFGSAGRFSHGPKFLVRHDVIIVVLNYRLGPYGFLCLDTPEIPGNQGFKDQLTALRWIKENIEAFGGDSNRITISGESAGGVAVDFHFMYTAEKLFNNIIIQSGTGLGPFSVKDSDPDAPLRLAAHLGFATNNLDDALTYLRTVDTELIIAATEATGILTSPCVEKEFENVERFITAHPIQANIPNAKSVSILIGFNNNELGGSYEYFTPEGFTNLKPFSSLGDFFNFDSEYSADMETLVRQFYIGDEDVNIAVKQQIADFSSDFTFYHPTHRSIQKYFENEARSIYYYVFSYEGDRNSVTRRSNLTNVSGALHADEITYLFDLALFDETPTPEDQLMIDRMTTMWTNFVKSSNPTPELTDTLPVQWPTVANDNVYYLNIDSELSVRQNPFHDRMAFWDLFFVLNESYLKVNNNN</sequence>
<feature type="domain" description="Carboxylesterase type B" evidence="7">
    <location>
        <begin position="24"/>
        <end position="525"/>
    </location>
</feature>
<keyword evidence="6" id="KW-0732">Signal</keyword>
<evidence type="ECO:0000256" key="6">
    <source>
        <dbReference type="RuleBase" id="RU361235"/>
    </source>
</evidence>
<dbReference type="InterPro" id="IPR029058">
    <property type="entry name" value="AB_hydrolase_fold"/>
</dbReference>
<evidence type="ECO:0000256" key="1">
    <source>
        <dbReference type="ARBA" id="ARBA00005964"/>
    </source>
</evidence>
<evidence type="ECO:0000313" key="8">
    <source>
        <dbReference type="EMBL" id="AQY62730.1"/>
    </source>
</evidence>
<reference evidence="8" key="1">
    <citation type="submission" date="2016-10" db="EMBL/GenBank/DDBJ databases">
        <title>Identification of putative carboxylesterase genes from the rice leaffolder, Cnaphalocrocis medinalis.</title>
        <authorList>
            <person name="Liu S."/>
        </authorList>
    </citation>
    <scope>NUCLEOTIDE SEQUENCE</scope>
    <source>
        <strain evidence="8">HF</strain>
    </source>
</reference>
<keyword evidence="2" id="KW-0719">Serine esterase</keyword>
<evidence type="ECO:0000256" key="4">
    <source>
        <dbReference type="ARBA" id="ARBA00023157"/>
    </source>
</evidence>
<dbReference type="GO" id="GO:0052689">
    <property type="term" value="F:carboxylic ester hydrolase activity"/>
    <property type="evidence" value="ECO:0007669"/>
    <property type="project" value="UniProtKB-KW"/>
</dbReference>
<dbReference type="AlphaFoldDB" id="A0A1U9X1V3"/>
<keyword evidence="5" id="KW-0325">Glycoprotein</keyword>
<dbReference type="Gene3D" id="3.40.50.1820">
    <property type="entry name" value="alpha/beta hydrolase"/>
    <property type="match status" value="1"/>
</dbReference>
<feature type="signal peptide" evidence="6">
    <location>
        <begin position="1"/>
        <end position="19"/>
    </location>
</feature>
<dbReference type="PROSITE" id="PS00122">
    <property type="entry name" value="CARBOXYLESTERASE_B_1"/>
    <property type="match status" value="1"/>
</dbReference>
<organism evidence="8">
    <name type="scientific">Cnaphalocrocis medinalis</name>
    <name type="common">Rice leaffolder moth</name>
    <dbReference type="NCBI Taxonomy" id="437488"/>
    <lineage>
        <taxon>Eukaryota</taxon>
        <taxon>Metazoa</taxon>
        <taxon>Ecdysozoa</taxon>
        <taxon>Arthropoda</taxon>
        <taxon>Hexapoda</taxon>
        <taxon>Insecta</taxon>
        <taxon>Pterygota</taxon>
        <taxon>Neoptera</taxon>
        <taxon>Endopterygota</taxon>
        <taxon>Lepidoptera</taxon>
        <taxon>Glossata</taxon>
        <taxon>Ditrysia</taxon>
        <taxon>Pyraloidea</taxon>
        <taxon>Crambidae</taxon>
        <taxon>Pyraustinae</taxon>
        <taxon>Cnaphalocrocis</taxon>
    </lineage>
</organism>
<protein>
    <recommendedName>
        <fullName evidence="6">Carboxylic ester hydrolase</fullName>
        <ecNumber evidence="6">3.1.1.-</ecNumber>
    </recommendedName>
</protein>
<keyword evidence="3 6" id="KW-0378">Hydrolase</keyword>
<dbReference type="PANTHER" id="PTHR43142">
    <property type="entry name" value="CARBOXYLIC ESTER HYDROLASE"/>
    <property type="match status" value="1"/>
</dbReference>
<dbReference type="PANTHER" id="PTHR43142:SF1">
    <property type="entry name" value="CARBOXYLIC ESTER HYDROLASE"/>
    <property type="match status" value="1"/>
</dbReference>
<dbReference type="EMBL" id="KY021841">
    <property type="protein sequence ID" value="AQY62730.1"/>
    <property type="molecule type" value="mRNA"/>
</dbReference>
<dbReference type="SUPFAM" id="SSF53474">
    <property type="entry name" value="alpha/beta-Hydrolases"/>
    <property type="match status" value="1"/>
</dbReference>